<proteinExistence type="predicted"/>
<gene>
    <name evidence="1" type="ORF">ECRASSUSDP1_LOCUS14392</name>
</gene>
<dbReference type="EMBL" id="CAMPGE010014379">
    <property type="protein sequence ID" value="CAI2373054.1"/>
    <property type="molecule type" value="Genomic_DNA"/>
</dbReference>
<accession>A0AAD2CVZ6</accession>
<keyword evidence="2" id="KW-1185">Reference proteome</keyword>
<name>A0AAD2CVZ6_EUPCR</name>
<organism evidence="1 2">
    <name type="scientific">Euplotes crassus</name>
    <dbReference type="NCBI Taxonomy" id="5936"/>
    <lineage>
        <taxon>Eukaryota</taxon>
        <taxon>Sar</taxon>
        <taxon>Alveolata</taxon>
        <taxon>Ciliophora</taxon>
        <taxon>Intramacronucleata</taxon>
        <taxon>Spirotrichea</taxon>
        <taxon>Hypotrichia</taxon>
        <taxon>Euplotida</taxon>
        <taxon>Euplotidae</taxon>
        <taxon>Moneuplotes</taxon>
    </lineage>
</organism>
<evidence type="ECO:0000313" key="1">
    <source>
        <dbReference type="EMBL" id="CAI2373054.1"/>
    </source>
</evidence>
<evidence type="ECO:0000313" key="2">
    <source>
        <dbReference type="Proteomes" id="UP001295684"/>
    </source>
</evidence>
<comment type="caution">
    <text evidence="1">The sequence shown here is derived from an EMBL/GenBank/DDBJ whole genome shotgun (WGS) entry which is preliminary data.</text>
</comment>
<protein>
    <submittedName>
        <fullName evidence="1">Uncharacterized protein</fullName>
    </submittedName>
</protein>
<dbReference type="AlphaFoldDB" id="A0AAD2CVZ6"/>
<reference evidence="1" key="1">
    <citation type="submission" date="2023-07" db="EMBL/GenBank/DDBJ databases">
        <authorList>
            <consortium name="AG Swart"/>
            <person name="Singh M."/>
            <person name="Singh A."/>
            <person name="Seah K."/>
            <person name="Emmerich C."/>
        </authorList>
    </citation>
    <scope>NUCLEOTIDE SEQUENCE</scope>
    <source>
        <strain evidence="1">DP1</strain>
    </source>
</reference>
<dbReference type="Proteomes" id="UP001295684">
    <property type="component" value="Unassembled WGS sequence"/>
</dbReference>
<sequence length="317" mass="37659">MDKSRNTHALGITMDQRRIHSQKVSQINDLMNVLQNNRKAMREFISIASFYIPELKAPQQRPKFVKTKKLLKRGKISKTISRTRNRSRMHKKPLKTPLINQRANLNKSLEKSTRPIMIKDEMADDNFTKASAIGKQFHSKSYRLGVLNRRKPELEFSSQEIKDIINRTRFKNKETPEEQKRFKERVKEFHEFEKRVPKLNSYEKSKIREQIKRRKVLRLWNEEKEKQKQQEDQKVTYNDIKALDNLFHNREKYGKETAIIEFSDSQGEGEDVDDELDDELDDEIDDLEIANYEITLKKTRSQLVGQYYSSALLGRKI</sequence>